<dbReference type="RefSeq" id="WP_229704825.1">
    <property type="nucleotide sequence ID" value="NZ_BMCS01000001.1"/>
</dbReference>
<dbReference type="PANTHER" id="PTHR45688:SF13">
    <property type="entry name" value="ALANINE--GLYOXYLATE AMINOTRANSFERASE 2-LIKE"/>
    <property type="match status" value="1"/>
</dbReference>
<dbReference type="GO" id="GO:0008483">
    <property type="term" value="F:transaminase activity"/>
    <property type="evidence" value="ECO:0007669"/>
    <property type="project" value="UniProtKB-KW"/>
</dbReference>
<sequence length="449" mass="48144">MTTAQTTTEGTMPNGFDPANVEALEPTLRSLVERRQSVIAPSNRLFYSTPVDVERATGVHLYDAQGNEYLDAYNNVPAVGHCNPHVVEAISRQAATLNSNTRYLTTTLIDYSERLLATHDPAIDQLLYTCSGSEANDLAIRLARYETGGDAVIVTSHAYHGLTASIAEMSPTLGPNVPLGAKTVTIEAPDYANVDDAETVGAAMASRVSEAIAHLERHGMRLAALLVDTVFSSDGLITSPPGFLAPVVDVVHAAGGFFIADEVQAGFGRTGDAMWGYQRHGVTPDLVTMGKPMANGLPLGAVATQSRHALRFGRDIRYFNTAAGNTVCISAANALLDVFETDGILENVRDVGRRMLEGLTELTYRYACVTSARGAGLFVAVDLVDPDTQEPAPTLAASVVNGLRQRRVLVSNTGRYENVLKVRPPLVFSDEDAQYFLGRLDEVLAMAMS</sequence>
<dbReference type="InterPro" id="IPR015422">
    <property type="entry name" value="PyrdxlP-dep_Trfase_small"/>
</dbReference>
<evidence type="ECO:0000313" key="5">
    <source>
        <dbReference type="EMBL" id="GGF11155.1"/>
    </source>
</evidence>
<feature type="region of interest" description="Disordered" evidence="4">
    <location>
        <begin position="1"/>
        <end position="20"/>
    </location>
</feature>
<dbReference type="Gene3D" id="3.40.640.10">
    <property type="entry name" value="Type I PLP-dependent aspartate aminotransferase-like (Major domain)"/>
    <property type="match status" value="1"/>
</dbReference>
<comment type="caution">
    <text evidence="5">The sequence shown here is derived from an EMBL/GenBank/DDBJ whole genome shotgun (WGS) entry which is preliminary data.</text>
</comment>
<dbReference type="PROSITE" id="PS00600">
    <property type="entry name" value="AA_TRANSFER_CLASS_3"/>
    <property type="match status" value="1"/>
</dbReference>
<proteinExistence type="inferred from homology"/>
<organism evidence="5 6">
    <name type="scientific">Williamsia phyllosphaerae</name>
    <dbReference type="NCBI Taxonomy" id="885042"/>
    <lineage>
        <taxon>Bacteria</taxon>
        <taxon>Bacillati</taxon>
        <taxon>Actinomycetota</taxon>
        <taxon>Actinomycetes</taxon>
        <taxon>Mycobacteriales</taxon>
        <taxon>Nocardiaceae</taxon>
        <taxon>Williamsia</taxon>
    </lineage>
</organism>
<keyword evidence="6" id="KW-1185">Reference proteome</keyword>
<dbReference type="CDD" id="cd00610">
    <property type="entry name" value="OAT_like"/>
    <property type="match status" value="1"/>
</dbReference>
<dbReference type="Proteomes" id="UP000632454">
    <property type="component" value="Unassembled WGS sequence"/>
</dbReference>
<dbReference type="EMBL" id="BMCS01000001">
    <property type="protein sequence ID" value="GGF11155.1"/>
    <property type="molecule type" value="Genomic_DNA"/>
</dbReference>
<reference evidence="6" key="1">
    <citation type="journal article" date="2019" name="Int. J. Syst. Evol. Microbiol.">
        <title>The Global Catalogue of Microorganisms (GCM) 10K type strain sequencing project: providing services to taxonomists for standard genome sequencing and annotation.</title>
        <authorList>
            <consortium name="The Broad Institute Genomics Platform"/>
            <consortium name="The Broad Institute Genome Sequencing Center for Infectious Disease"/>
            <person name="Wu L."/>
            <person name="Ma J."/>
        </authorList>
    </citation>
    <scope>NUCLEOTIDE SEQUENCE [LARGE SCALE GENOMIC DNA]</scope>
    <source>
        <strain evidence="6">CCM 7855</strain>
    </source>
</reference>
<evidence type="ECO:0000256" key="2">
    <source>
        <dbReference type="ARBA" id="ARBA00022898"/>
    </source>
</evidence>
<dbReference type="InterPro" id="IPR049704">
    <property type="entry name" value="Aminotrans_3_PPA_site"/>
</dbReference>
<dbReference type="Pfam" id="PF00202">
    <property type="entry name" value="Aminotran_3"/>
    <property type="match status" value="1"/>
</dbReference>
<gene>
    <name evidence="5" type="ORF">GCM10007298_03930</name>
</gene>
<evidence type="ECO:0000256" key="4">
    <source>
        <dbReference type="SAM" id="MobiDB-lite"/>
    </source>
</evidence>
<dbReference type="InterPro" id="IPR005814">
    <property type="entry name" value="Aminotrans_3"/>
</dbReference>
<keyword evidence="5" id="KW-0032">Aminotransferase</keyword>
<dbReference type="Gene3D" id="3.90.1150.10">
    <property type="entry name" value="Aspartate Aminotransferase, domain 1"/>
    <property type="match status" value="1"/>
</dbReference>
<keyword evidence="5" id="KW-0808">Transferase</keyword>
<protein>
    <submittedName>
        <fullName evidence="5">Aspartate aminotransferase family protein</fullName>
    </submittedName>
</protein>
<feature type="compositionally biased region" description="Low complexity" evidence="4">
    <location>
        <begin position="1"/>
        <end position="11"/>
    </location>
</feature>
<accession>A0ABQ1U6R3</accession>
<evidence type="ECO:0000256" key="1">
    <source>
        <dbReference type="ARBA" id="ARBA00008954"/>
    </source>
</evidence>
<evidence type="ECO:0000313" key="6">
    <source>
        <dbReference type="Proteomes" id="UP000632454"/>
    </source>
</evidence>
<dbReference type="PIRSF" id="PIRSF000521">
    <property type="entry name" value="Transaminase_4ab_Lys_Orn"/>
    <property type="match status" value="1"/>
</dbReference>
<dbReference type="SUPFAM" id="SSF53383">
    <property type="entry name" value="PLP-dependent transferases"/>
    <property type="match status" value="1"/>
</dbReference>
<comment type="similarity">
    <text evidence="1 3">Belongs to the class-III pyridoxal-phosphate-dependent aminotransferase family.</text>
</comment>
<dbReference type="InterPro" id="IPR015424">
    <property type="entry name" value="PyrdxlP-dep_Trfase"/>
</dbReference>
<dbReference type="InterPro" id="IPR015421">
    <property type="entry name" value="PyrdxlP-dep_Trfase_major"/>
</dbReference>
<dbReference type="PANTHER" id="PTHR45688">
    <property type="match status" value="1"/>
</dbReference>
<evidence type="ECO:0000256" key="3">
    <source>
        <dbReference type="RuleBase" id="RU003560"/>
    </source>
</evidence>
<keyword evidence="2 3" id="KW-0663">Pyridoxal phosphate</keyword>
<name>A0ABQ1U6R3_9NOCA</name>